<protein>
    <submittedName>
        <fullName evidence="1">Uncharacterized protein</fullName>
    </submittedName>
</protein>
<name>U9UI49_RHIID</name>
<organism evidence="1">
    <name type="scientific">Rhizophagus irregularis (strain DAOM 181602 / DAOM 197198 / MUCL 43194)</name>
    <name type="common">Arbuscular mycorrhizal fungus</name>
    <name type="synonym">Glomus intraradices</name>
    <dbReference type="NCBI Taxonomy" id="747089"/>
    <lineage>
        <taxon>Eukaryota</taxon>
        <taxon>Fungi</taxon>
        <taxon>Fungi incertae sedis</taxon>
        <taxon>Mucoromycota</taxon>
        <taxon>Glomeromycotina</taxon>
        <taxon>Glomeromycetes</taxon>
        <taxon>Glomerales</taxon>
        <taxon>Glomeraceae</taxon>
        <taxon>Rhizophagus</taxon>
    </lineage>
</organism>
<gene>
    <name evidence="1" type="ORF">GLOINDRAFT_18921</name>
</gene>
<sequence>MTKITNIHNREQDRDITSNTVLVRYLDDTKNYAKEEIILYYLKDDIDSLDYLIHKYTQHSNKTRQATITFMTTHGHLTKAIWHVNNDASKAWEKGVKVTKLKKTRYSRNFSNINTSSARQKQSRHNNLTNDAQPNYYSGWVTQHTPPTNAPRVFRQGHFVPL</sequence>
<dbReference type="HOGENOM" id="CLU_1636271_0_0_1"/>
<dbReference type="EMBL" id="KI277679">
    <property type="protein sequence ID" value="ESA20074.1"/>
    <property type="molecule type" value="Genomic_DNA"/>
</dbReference>
<proteinExistence type="predicted"/>
<accession>U9UI49</accession>
<dbReference type="VEuPathDB" id="FungiDB:RhiirFUN_023472"/>
<reference evidence="1" key="1">
    <citation type="submission" date="2013-07" db="EMBL/GenBank/DDBJ databases">
        <title>The genome of an arbuscular mycorrhizal fungus provides insights into the evolution of the oldest plant symbiosis.</title>
        <authorList>
            <consortium name="DOE Joint Genome Institute"/>
            <person name="Tisserant E."/>
            <person name="Malbreil M."/>
            <person name="Kuo A."/>
            <person name="Kohler A."/>
            <person name="Symeonidi A."/>
            <person name="Balestrini R."/>
            <person name="Charron P."/>
            <person name="Duensing N."/>
            <person name="Frei-dit-Frey N."/>
            <person name="Gianinazzi-Pearson V."/>
            <person name="Gilbert B."/>
            <person name="Handa Y."/>
            <person name="Hijri M."/>
            <person name="Kaul R."/>
            <person name="Kawaguchi M."/>
            <person name="Krajinski F."/>
            <person name="Lammers P."/>
            <person name="Lapierre D."/>
            <person name="Masclaux F.G."/>
            <person name="Murat C."/>
            <person name="Morin E."/>
            <person name="Ndikumana S."/>
            <person name="Pagni M."/>
            <person name="Petitpierre D."/>
            <person name="Requena N."/>
            <person name="Rosikiewicz P."/>
            <person name="Riley R."/>
            <person name="Saito K."/>
            <person name="San Clemente H."/>
            <person name="Shapiro H."/>
            <person name="van Tuinen D."/>
            <person name="Becard G."/>
            <person name="Bonfante P."/>
            <person name="Paszkowski U."/>
            <person name="Shachar-Hill Y."/>
            <person name="Young J.P."/>
            <person name="Sanders I.R."/>
            <person name="Henrissat B."/>
            <person name="Rensing S.A."/>
            <person name="Grigoriev I.V."/>
            <person name="Corradi N."/>
            <person name="Roux C."/>
            <person name="Martin F."/>
        </authorList>
    </citation>
    <scope>NUCLEOTIDE SEQUENCE</scope>
    <source>
        <strain evidence="1">DAOM 197198</strain>
    </source>
</reference>
<evidence type="ECO:0000313" key="1">
    <source>
        <dbReference type="EMBL" id="ESA20074.1"/>
    </source>
</evidence>
<dbReference type="AlphaFoldDB" id="U9UI49"/>